<evidence type="ECO:0000313" key="2">
    <source>
        <dbReference type="Proteomes" id="UP000076925"/>
    </source>
</evidence>
<comment type="caution">
    <text evidence="1">The sequence shown here is derived from an EMBL/GenBank/DDBJ whole genome shotgun (WGS) entry which is preliminary data.</text>
</comment>
<gene>
    <name evidence="1" type="ORF">WA1_51070</name>
</gene>
<keyword evidence="2" id="KW-1185">Reference proteome</keyword>
<evidence type="ECO:0000313" key="1">
    <source>
        <dbReference type="EMBL" id="KYC34550.1"/>
    </source>
</evidence>
<protein>
    <submittedName>
        <fullName evidence="1">Uncharacterized protein</fullName>
    </submittedName>
</protein>
<dbReference type="Proteomes" id="UP000076925">
    <property type="component" value="Unassembled WGS sequence"/>
</dbReference>
<reference evidence="1 2" key="1">
    <citation type="journal article" date="2013" name="Genome Biol. Evol.">
        <title>Genomes of Stigonematalean cyanobacteria (subsection V) and the evolution of oxygenic photosynthesis from prokaryotes to plastids.</title>
        <authorList>
            <person name="Dagan T."/>
            <person name="Roettger M."/>
            <person name="Stucken K."/>
            <person name="Landan G."/>
            <person name="Koch R."/>
            <person name="Major P."/>
            <person name="Gould S.B."/>
            <person name="Goremykin V.V."/>
            <person name="Rippka R."/>
            <person name="Tandeau de Marsac N."/>
            <person name="Gugger M."/>
            <person name="Lockhart P.J."/>
            <person name="Allen J.F."/>
            <person name="Brune I."/>
            <person name="Maus I."/>
            <person name="Puhler A."/>
            <person name="Martin W.F."/>
        </authorList>
    </citation>
    <scope>NUCLEOTIDE SEQUENCE [LARGE SCALE GENOMIC DNA]</scope>
    <source>
        <strain evidence="1 2">PCC 7110</strain>
    </source>
</reference>
<proteinExistence type="predicted"/>
<sequence length="1210" mass="136409">MTATDAYSAPEGWKFIKLTRDGLWGIIRRDTGDTDEASRREWAEYWRDLHSQRLQQEKAHRAASLTEEERDRQIRDVLGQLQLCQKHEFDLKRRGLNEELIVAGQFKSVKQWQKLDREVSHRLAGVSLGGRSLITPQSGYLCPVWNPLGQIISWQLRVGNIEVDVPKYFWASSRTKKRPTGPTAHLPNGELPLTFCTPAIQNEYTLNENAPISFAYIGLAEGILKPWIIAQKRNQITIGAAGGNFASSPETFKRYLTAASEKLGGTKDLLLWADAGAVINKNVMRQYRRTHELIRSWGYTLKVAWWGQVDKYCADGDEYAGEFEILSWIEFESLSRHPQRVWDDVKIQLAKIEKLLRPKRGFRRRVKRSISKNAPQEILVYTPEDLPTPEEYQRMGCPKIVYLGDERVSLWMEAVAKGWQHILDKSTPGLGKSHTAGSMTPQEFGSRQLWYLAIDHRNPTTIAVEANFVDLPPRHSGLKSDPTRLTPLGQPFLVHPNGIEDVTAPGNCHRAGTFRALAAKNLNQIEESNNPICFSCHLLNACRHSTGAGFGYRFRRHSVLQEIQVRAHPDSLPSPDDYQFSDCGMIWDEASQLMRSRKKIEVRLGDFNRTAGELAVNAPELFAKLHPLFERLKFLFCAGESKSKTPWFASDIQLPSCSRYGYDDTAIRQLLGQPLDDIVDIIDELTSLLAPNLTFLAQSALSIDTSAGTKSERATSRRINKLLRSTAYQESQQALEAVALNWLIPLLSVWGRHIHGAFNFHRGILTVHLSETRHRDVANAAQFNIYLDATLDVRYLALKLGALIEDVLVVEQVTPSHENLKVVQITNMGVLGRDRRSSMHHRLEALRSEIEAMSPGVAFIERKSFAQPGDGYHFRDSRGVNRFANAPALCSIGIPYPNIGELAAEYQVLTGHSVNFDLPQVLSKLGDSTTPFPPKDDPKVCPEAGGLWNSGEEITPLVLHPQQSQTITFEDFVDSFVRAEIIQEAGRLRSALRAGAKLSHLRPPEQLVYYFVGDYDLEFLSEAMPGIVLEKISSAEVSPEAGTKNQRAIWLVSSLFSTIFQQGNKKPKQKEIENLSLLESEEGGITQGRVSQIGRLFGGWSIFAKLITELLSIFLESNESDITQFNEDERWIKDVYLPLLVHAGEIPRVEAVKEAIVLVSVYGWETFRQILKSVTLDIQVILFEYLALMIPEDILSIFVRLGQELHLDSS</sequence>
<organism evidence="1 2">
    <name type="scientific">Scytonema hofmannii PCC 7110</name>
    <dbReference type="NCBI Taxonomy" id="128403"/>
    <lineage>
        <taxon>Bacteria</taxon>
        <taxon>Bacillati</taxon>
        <taxon>Cyanobacteriota</taxon>
        <taxon>Cyanophyceae</taxon>
        <taxon>Nostocales</taxon>
        <taxon>Scytonemataceae</taxon>
        <taxon>Scytonema</taxon>
    </lineage>
</organism>
<name>A0A139WQ39_9CYAN</name>
<accession>A0A139WQ39</accession>
<dbReference type="EMBL" id="ANNX02000078">
    <property type="protein sequence ID" value="KYC34550.1"/>
    <property type="molecule type" value="Genomic_DNA"/>
</dbReference>
<dbReference type="AlphaFoldDB" id="A0A139WQ39"/>
<dbReference type="STRING" id="128403.WA1_51070"/>